<sequence length="229" mass="26445">MCDVLKIPRSTYYYEEGKDEATSEDETSSIVIDIFQTSRQNYGTRKIKKALHQQGFTVSRRRIGRIMKEYGMVSSYTVAQYKPHSTRCNEAKQANVLDRKFEQEQELSVVVSDLTYVRVGSYGNYVCLFVDLFNREIISYSAGPHKDAKLVYRALASIKGNLNDIQLFHTDRGNEFKNKLIDDALEAFQIERSLSMKGCLYDNAVAEATFKIFKTEFVKKRHFESLADY</sequence>
<dbReference type="PROSITE" id="PS50994">
    <property type="entry name" value="INTEGRASE"/>
    <property type="match status" value="1"/>
</dbReference>
<dbReference type="InterPro" id="IPR025948">
    <property type="entry name" value="HTH-like_dom"/>
</dbReference>
<comment type="function">
    <text evidence="1">Involved in the transposition of the insertion sequence.</text>
</comment>
<evidence type="ECO:0000256" key="1">
    <source>
        <dbReference type="ARBA" id="ARBA00002286"/>
    </source>
</evidence>
<feature type="domain" description="Integrase catalytic" evidence="2">
    <location>
        <begin position="102"/>
        <end position="229"/>
    </location>
</feature>
<dbReference type="InterPro" id="IPR012337">
    <property type="entry name" value="RNaseH-like_sf"/>
</dbReference>
<dbReference type="InterPro" id="IPR001584">
    <property type="entry name" value="Integrase_cat-core"/>
</dbReference>
<proteinExistence type="predicted"/>
<dbReference type="PANTHER" id="PTHR46889:SF5">
    <property type="entry name" value="INTEGRASE PROTEIN"/>
    <property type="match status" value="1"/>
</dbReference>
<accession>A0ABU0L7S7</accession>
<dbReference type="Gene3D" id="3.30.420.10">
    <property type="entry name" value="Ribonuclease H-like superfamily/Ribonuclease H"/>
    <property type="match status" value="1"/>
</dbReference>
<dbReference type="InterPro" id="IPR048020">
    <property type="entry name" value="Transpos_IS3"/>
</dbReference>
<evidence type="ECO:0000259" key="2">
    <source>
        <dbReference type="PROSITE" id="PS50994"/>
    </source>
</evidence>
<reference evidence="3 4" key="1">
    <citation type="submission" date="2023-07" db="EMBL/GenBank/DDBJ databases">
        <title>Genomic Encyclopedia of Type Strains, Phase IV (KMG-IV): sequencing the most valuable type-strain genomes for metagenomic binning, comparative biology and taxonomic classification.</title>
        <authorList>
            <person name="Goeker M."/>
        </authorList>
    </citation>
    <scope>NUCLEOTIDE SEQUENCE [LARGE SCALE GENOMIC DNA]</scope>
    <source>
        <strain evidence="3 4">DSM 14914</strain>
    </source>
</reference>
<comment type="caution">
    <text evidence="3">The sequence shown here is derived from an EMBL/GenBank/DDBJ whole genome shotgun (WGS) entry which is preliminary data.</text>
</comment>
<evidence type="ECO:0000313" key="3">
    <source>
        <dbReference type="EMBL" id="MDQ0497356.1"/>
    </source>
</evidence>
<keyword evidence="4" id="KW-1185">Reference proteome</keyword>
<dbReference type="Pfam" id="PF00665">
    <property type="entry name" value="rve"/>
    <property type="match status" value="1"/>
</dbReference>
<protein>
    <submittedName>
        <fullName evidence="3">Transposase InsO family protein</fullName>
    </submittedName>
</protein>
<evidence type="ECO:0000313" key="4">
    <source>
        <dbReference type="Proteomes" id="UP001242811"/>
    </source>
</evidence>
<dbReference type="InterPro" id="IPR050900">
    <property type="entry name" value="Transposase_IS3/IS150/IS904"/>
</dbReference>
<dbReference type="Pfam" id="PF13276">
    <property type="entry name" value="HTH_21"/>
    <property type="match status" value="1"/>
</dbReference>
<dbReference type="EMBL" id="JAUSWA010000074">
    <property type="protein sequence ID" value="MDQ0497356.1"/>
    <property type="molecule type" value="Genomic_DNA"/>
</dbReference>
<dbReference type="PANTHER" id="PTHR46889">
    <property type="entry name" value="TRANSPOSASE INSF FOR INSERTION SEQUENCE IS3B-RELATED"/>
    <property type="match status" value="1"/>
</dbReference>
<dbReference type="SUPFAM" id="SSF53098">
    <property type="entry name" value="Ribonuclease H-like"/>
    <property type="match status" value="1"/>
</dbReference>
<organism evidence="3 4">
    <name type="scientific">Paenibacillus brasilensis</name>
    <dbReference type="NCBI Taxonomy" id="128574"/>
    <lineage>
        <taxon>Bacteria</taxon>
        <taxon>Bacillati</taxon>
        <taxon>Bacillota</taxon>
        <taxon>Bacilli</taxon>
        <taxon>Bacillales</taxon>
        <taxon>Paenibacillaceae</taxon>
        <taxon>Paenibacillus</taxon>
    </lineage>
</organism>
<name>A0ABU0L7S7_9BACL</name>
<dbReference type="Proteomes" id="UP001242811">
    <property type="component" value="Unassembled WGS sequence"/>
</dbReference>
<gene>
    <name evidence="3" type="ORF">QOZ95_005597</name>
</gene>
<dbReference type="NCBIfam" id="NF033516">
    <property type="entry name" value="transpos_IS3"/>
    <property type="match status" value="1"/>
</dbReference>
<dbReference type="InterPro" id="IPR036397">
    <property type="entry name" value="RNaseH_sf"/>
</dbReference>